<evidence type="ECO:0000256" key="3">
    <source>
        <dbReference type="ARBA" id="ARBA00022512"/>
    </source>
</evidence>
<name>A0A4Y1QWJ6_PRUDU</name>
<dbReference type="GO" id="GO:0005975">
    <property type="term" value="P:carbohydrate metabolic process"/>
    <property type="evidence" value="ECO:0007669"/>
    <property type="project" value="InterPro"/>
</dbReference>
<keyword evidence="3" id="KW-0134">Cell wall</keyword>
<dbReference type="InterPro" id="IPR011050">
    <property type="entry name" value="Pectin_lyase_fold/virulence"/>
</dbReference>
<comment type="similarity">
    <text evidence="2 8">Belongs to the glycosyl hydrolase 28 family.</text>
</comment>
<keyword evidence="5 8" id="KW-0378">Hydrolase</keyword>
<sequence>MIVEILGNVQFIGETLPKFRQKVSVFSKWARHRGDVRNFKGFVPAICAIKAKAISVDVVKFGAKGDGKTDDTKAFTQAWTQACSERQNNRYVIPKGTYIVGPVDFAGPCKAKTIHFKVDGTVQSSKKQSVTGGAHPNAWISFTQVNNLFISGDGIFDGQGFEGNCTKAKQCEQPPLNLVFAMVKDSHIQA</sequence>
<gene>
    <name evidence="9" type="ORF">Prudu_004945</name>
</gene>
<dbReference type="SUPFAM" id="SSF51126">
    <property type="entry name" value="Pectin lyase-like"/>
    <property type="match status" value="1"/>
</dbReference>
<evidence type="ECO:0000313" key="9">
    <source>
        <dbReference type="EMBL" id="BBG96204.1"/>
    </source>
</evidence>
<dbReference type="GO" id="GO:0004650">
    <property type="term" value="F:polygalacturonase activity"/>
    <property type="evidence" value="ECO:0007669"/>
    <property type="project" value="InterPro"/>
</dbReference>
<evidence type="ECO:0000256" key="2">
    <source>
        <dbReference type="ARBA" id="ARBA00008834"/>
    </source>
</evidence>
<keyword evidence="7" id="KW-0961">Cell wall biogenesis/degradation</keyword>
<evidence type="ECO:0000256" key="8">
    <source>
        <dbReference type="RuleBase" id="RU361169"/>
    </source>
</evidence>
<protein>
    <submittedName>
        <fullName evidence="9">Leucine-rich repeat family protein</fullName>
    </submittedName>
</protein>
<comment type="subcellular location">
    <subcellularLocation>
        <location evidence="1">Secreted</location>
        <location evidence="1">Cell wall</location>
    </subcellularLocation>
</comment>
<dbReference type="Gene3D" id="2.160.20.10">
    <property type="entry name" value="Single-stranded right-handed beta-helix, Pectin lyase-like"/>
    <property type="match status" value="1"/>
</dbReference>
<reference evidence="9" key="1">
    <citation type="journal article" date="2019" name="Science">
        <title>Mutation of a bHLH transcription factor allowed almond domestication.</title>
        <authorList>
            <person name="Sanchez-Perez R."/>
            <person name="Pavan S."/>
            <person name="Mazzeo R."/>
            <person name="Moldovan C."/>
            <person name="Aiese Cigliano R."/>
            <person name="Del Cueto J."/>
            <person name="Ricciardi F."/>
            <person name="Lotti C."/>
            <person name="Ricciardi L."/>
            <person name="Dicenta F."/>
            <person name="Lopez-Marques R.L."/>
            <person name="Lindberg Moller B."/>
        </authorList>
    </citation>
    <scope>NUCLEOTIDE SEQUENCE</scope>
</reference>
<keyword evidence="6 8" id="KW-0326">Glycosidase</keyword>
<evidence type="ECO:0000256" key="6">
    <source>
        <dbReference type="ARBA" id="ARBA00023295"/>
    </source>
</evidence>
<accession>A0A4Y1QWJ6</accession>
<dbReference type="InterPro" id="IPR012334">
    <property type="entry name" value="Pectin_lyas_fold"/>
</dbReference>
<dbReference type="EMBL" id="AP019297">
    <property type="protein sequence ID" value="BBG96204.1"/>
    <property type="molecule type" value="Genomic_DNA"/>
</dbReference>
<dbReference type="PANTHER" id="PTHR31375">
    <property type="match status" value="1"/>
</dbReference>
<dbReference type="Pfam" id="PF00295">
    <property type="entry name" value="Glyco_hydro_28"/>
    <property type="match status" value="1"/>
</dbReference>
<evidence type="ECO:0000256" key="4">
    <source>
        <dbReference type="ARBA" id="ARBA00022525"/>
    </source>
</evidence>
<organism evidence="9">
    <name type="scientific">Prunus dulcis</name>
    <name type="common">Almond</name>
    <name type="synonym">Amygdalus dulcis</name>
    <dbReference type="NCBI Taxonomy" id="3755"/>
    <lineage>
        <taxon>Eukaryota</taxon>
        <taxon>Viridiplantae</taxon>
        <taxon>Streptophyta</taxon>
        <taxon>Embryophyta</taxon>
        <taxon>Tracheophyta</taxon>
        <taxon>Spermatophyta</taxon>
        <taxon>Magnoliopsida</taxon>
        <taxon>eudicotyledons</taxon>
        <taxon>Gunneridae</taxon>
        <taxon>Pentapetalae</taxon>
        <taxon>rosids</taxon>
        <taxon>fabids</taxon>
        <taxon>Rosales</taxon>
        <taxon>Rosaceae</taxon>
        <taxon>Amygdaloideae</taxon>
        <taxon>Amygdaleae</taxon>
        <taxon>Prunus</taxon>
    </lineage>
</organism>
<proteinExistence type="inferred from homology"/>
<keyword evidence="4" id="KW-0964">Secreted</keyword>
<evidence type="ECO:0000256" key="5">
    <source>
        <dbReference type="ARBA" id="ARBA00022801"/>
    </source>
</evidence>
<dbReference type="GO" id="GO:0071555">
    <property type="term" value="P:cell wall organization"/>
    <property type="evidence" value="ECO:0007669"/>
    <property type="project" value="UniProtKB-KW"/>
</dbReference>
<evidence type="ECO:0000256" key="7">
    <source>
        <dbReference type="ARBA" id="ARBA00023316"/>
    </source>
</evidence>
<evidence type="ECO:0000256" key="1">
    <source>
        <dbReference type="ARBA" id="ARBA00004191"/>
    </source>
</evidence>
<dbReference type="InterPro" id="IPR000743">
    <property type="entry name" value="Glyco_hydro_28"/>
</dbReference>
<dbReference type="AlphaFoldDB" id="A0A4Y1QWJ6"/>